<name>A0ABY7BHY1_9FIRM</name>
<feature type="transmembrane region" description="Helical" evidence="14">
    <location>
        <begin position="830"/>
        <end position="852"/>
    </location>
</feature>
<keyword evidence="8" id="KW-0106">Calcium</keyword>
<dbReference type="InterPro" id="IPR023298">
    <property type="entry name" value="ATPase_P-typ_TM_dom_sf"/>
</dbReference>
<evidence type="ECO:0000256" key="7">
    <source>
        <dbReference type="ARBA" id="ARBA00022741"/>
    </source>
</evidence>
<dbReference type="Gene3D" id="1.20.1110.10">
    <property type="entry name" value="Calcium-transporting ATPase, transmembrane domain"/>
    <property type="match status" value="1"/>
</dbReference>
<protein>
    <recommendedName>
        <fullName evidence="3">P-type Ca(2+) transporter</fullName>
        <ecNumber evidence="3">7.2.2.10</ecNumber>
    </recommendedName>
</protein>
<keyword evidence="5" id="KW-0109">Calcium transport</keyword>
<evidence type="ECO:0000256" key="11">
    <source>
        <dbReference type="ARBA" id="ARBA00022967"/>
    </source>
</evidence>
<keyword evidence="17" id="KW-1185">Reference proteome</keyword>
<dbReference type="SUPFAM" id="SSF56784">
    <property type="entry name" value="HAD-like"/>
    <property type="match status" value="1"/>
</dbReference>
<dbReference type="PANTHER" id="PTHR43294:SF21">
    <property type="entry name" value="CATION TRANSPORTING ATPASE"/>
    <property type="match status" value="1"/>
</dbReference>
<keyword evidence="11" id="KW-1278">Translocase</keyword>
<dbReference type="Pfam" id="PF00122">
    <property type="entry name" value="E1-E2_ATPase"/>
    <property type="match status" value="1"/>
</dbReference>
<keyword evidence="6 14" id="KW-0812">Transmembrane</keyword>
<dbReference type="SUPFAM" id="SSF81653">
    <property type="entry name" value="Calcium ATPase, transduction domain A"/>
    <property type="match status" value="1"/>
</dbReference>
<evidence type="ECO:0000256" key="2">
    <source>
        <dbReference type="ARBA" id="ARBA00005675"/>
    </source>
</evidence>
<feature type="transmembrane region" description="Helical" evidence="14">
    <location>
        <begin position="864"/>
        <end position="886"/>
    </location>
</feature>
<keyword evidence="10" id="KW-0460">Magnesium</keyword>
<feature type="transmembrane region" description="Helical" evidence="14">
    <location>
        <begin position="283"/>
        <end position="309"/>
    </location>
</feature>
<dbReference type="Pfam" id="PF00690">
    <property type="entry name" value="Cation_ATPase_N"/>
    <property type="match status" value="1"/>
</dbReference>
<evidence type="ECO:0000256" key="10">
    <source>
        <dbReference type="ARBA" id="ARBA00022842"/>
    </source>
</evidence>
<dbReference type="SFLD" id="SFLDG00002">
    <property type="entry name" value="C1.7:_P-type_atpase_like"/>
    <property type="match status" value="1"/>
</dbReference>
<keyword evidence="5" id="KW-0406">Ion transport</keyword>
<dbReference type="PRINTS" id="PR00120">
    <property type="entry name" value="HATPASE"/>
</dbReference>
<dbReference type="InterPro" id="IPR006408">
    <property type="entry name" value="P-type_ATPase_IIB"/>
</dbReference>
<keyword evidence="12 14" id="KW-1133">Transmembrane helix</keyword>
<keyword evidence="7" id="KW-0547">Nucleotide-binding</keyword>
<dbReference type="SMART" id="SM00831">
    <property type="entry name" value="Cation_ATPase_N"/>
    <property type="match status" value="1"/>
</dbReference>
<feature type="transmembrane region" description="Helical" evidence="14">
    <location>
        <begin position="789"/>
        <end position="809"/>
    </location>
</feature>
<dbReference type="InterPro" id="IPR050510">
    <property type="entry name" value="Cation_transp_ATPase_P-type"/>
</dbReference>
<dbReference type="InterPro" id="IPR001757">
    <property type="entry name" value="P_typ_ATPase"/>
</dbReference>
<dbReference type="NCBIfam" id="TIGR01494">
    <property type="entry name" value="ATPase_P-type"/>
    <property type="match status" value="3"/>
</dbReference>
<proteinExistence type="inferred from homology"/>
<keyword evidence="4" id="KW-1003">Cell membrane</keyword>
<evidence type="ECO:0000256" key="8">
    <source>
        <dbReference type="ARBA" id="ARBA00022837"/>
    </source>
</evidence>
<evidence type="ECO:0000256" key="4">
    <source>
        <dbReference type="ARBA" id="ARBA00022475"/>
    </source>
</evidence>
<dbReference type="Gene3D" id="2.70.150.10">
    <property type="entry name" value="Calcium-transporting ATPase, cytoplasmic transduction domain A"/>
    <property type="match status" value="1"/>
</dbReference>
<dbReference type="Pfam" id="PF13246">
    <property type="entry name" value="Cation_ATPase"/>
    <property type="match status" value="1"/>
</dbReference>
<evidence type="ECO:0000256" key="3">
    <source>
        <dbReference type="ARBA" id="ARBA00012790"/>
    </source>
</evidence>
<dbReference type="InterPro" id="IPR018303">
    <property type="entry name" value="ATPase_P-typ_P_site"/>
</dbReference>
<feature type="transmembrane region" description="Helical" evidence="14">
    <location>
        <begin position="67"/>
        <end position="85"/>
    </location>
</feature>
<evidence type="ECO:0000256" key="14">
    <source>
        <dbReference type="SAM" id="Phobius"/>
    </source>
</evidence>
<evidence type="ECO:0000256" key="13">
    <source>
        <dbReference type="ARBA" id="ARBA00023136"/>
    </source>
</evidence>
<dbReference type="InterPro" id="IPR044492">
    <property type="entry name" value="P_typ_ATPase_HD_dom"/>
</dbReference>
<dbReference type="CDD" id="cd02089">
    <property type="entry name" value="P-type_ATPase_Ca_prok"/>
    <property type="match status" value="1"/>
</dbReference>
<dbReference type="InterPro" id="IPR023214">
    <property type="entry name" value="HAD_sf"/>
</dbReference>
<dbReference type="Gene3D" id="3.40.50.1000">
    <property type="entry name" value="HAD superfamily/HAD-like"/>
    <property type="match status" value="1"/>
</dbReference>
<dbReference type="InterPro" id="IPR036412">
    <property type="entry name" value="HAD-like_sf"/>
</dbReference>
<feature type="transmembrane region" description="Helical" evidence="14">
    <location>
        <begin position="91"/>
        <end position="110"/>
    </location>
</feature>
<organism evidence="16 17">
    <name type="scientific">Caldicellulosiruptor naganoensis</name>
    <dbReference type="NCBI Taxonomy" id="29324"/>
    <lineage>
        <taxon>Bacteria</taxon>
        <taxon>Bacillati</taxon>
        <taxon>Bacillota</taxon>
        <taxon>Bacillota incertae sedis</taxon>
        <taxon>Caldicellulosiruptorales</taxon>
        <taxon>Caldicellulosiruptoraceae</taxon>
        <taxon>Caldicellulosiruptor</taxon>
    </lineage>
</organism>
<dbReference type="InterPro" id="IPR023299">
    <property type="entry name" value="ATPase_P-typ_cyto_dom_N"/>
</dbReference>
<dbReference type="InterPro" id="IPR004014">
    <property type="entry name" value="ATPase_P-typ_cation-transptr_N"/>
</dbReference>
<dbReference type="InterPro" id="IPR005782">
    <property type="entry name" value="P-type_ATPase_IIA"/>
</dbReference>
<dbReference type="SUPFAM" id="SSF81660">
    <property type="entry name" value="Metal cation-transporting ATPase, ATP-binding domain N"/>
    <property type="match status" value="1"/>
</dbReference>
<feature type="transmembrane region" description="Helical" evidence="14">
    <location>
        <begin position="758"/>
        <end position="783"/>
    </location>
</feature>
<dbReference type="Pfam" id="PF00689">
    <property type="entry name" value="Cation_ATPase_C"/>
    <property type="match status" value="1"/>
</dbReference>
<gene>
    <name evidence="16" type="ORF">OTJ99_002185</name>
</gene>
<reference evidence="16" key="1">
    <citation type="submission" date="2022-12" db="EMBL/GenBank/DDBJ databases">
        <authorList>
            <person name="Bing R.G."/>
            <person name="Willard D.J."/>
            <person name="Manesh M.J.H."/>
            <person name="Laemthong T."/>
            <person name="Crosby J.R."/>
            <person name="Kelly R.M."/>
        </authorList>
    </citation>
    <scope>NUCLEOTIDE SEQUENCE</scope>
    <source>
        <strain evidence="16">DSM 8991</strain>
    </source>
</reference>
<dbReference type="NCBIfam" id="TIGR01116">
    <property type="entry name" value="ATPase-IIA1_Ca"/>
    <property type="match status" value="1"/>
</dbReference>
<feature type="transmembrane region" description="Helical" evidence="14">
    <location>
        <begin position="692"/>
        <end position="712"/>
    </location>
</feature>
<dbReference type="InterPro" id="IPR006068">
    <property type="entry name" value="ATPase_P-typ_cation-transptr_C"/>
</dbReference>
<evidence type="ECO:0000256" key="1">
    <source>
        <dbReference type="ARBA" id="ARBA00004651"/>
    </source>
</evidence>
<dbReference type="EMBL" id="CP113864">
    <property type="protein sequence ID" value="WAM31335.1"/>
    <property type="molecule type" value="Genomic_DNA"/>
</dbReference>
<dbReference type="Gene3D" id="3.40.1110.10">
    <property type="entry name" value="Calcium-transporting ATPase, cytoplasmic domain N"/>
    <property type="match status" value="1"/>
</dbReference>
<accession>A0ABY7BHY1</accession>
<dbReference type="PANTHER" id="PTHR43294">
    <property type="entry name" value="SODIUM/POTASSIUM-TRANSPORTING ATPASE SUBUNIT ALPHA"/>
    <property type="match status" value="1"/>
</dbReference>
<evidence type="ECO:0000256" key="5">
    <source>
        <dbReference type="ARBA" id="ARBA00022568"/>
    </source>
</evidence>
<keyword evidence="13 14" id="KW-0472">Membrane</keyword>
<dbReference type="Proteomes" id="UP001164745">
    <property type="component" value="Chromosome"/>
</dbReference>
<keyword evidence="5" id="KW-0813">Transport</keyword>
<keyword evidence="9" id="KW-0067">ATP-binding</keyword>
<evidence type="ECO:0000313" key="17">
    <source>
        <dbReference type="Proteomes" id="UP001164745"/>
    </source>
</evidence>
<evidence type="ECO:0000313" key="16">
    <source>
        <dbReference type="EMBL" id="WAM31335.1"/>
    </source>
</evidence>
<evidence type="ECO:0000256" key="6">
    <source>
        <dbReference type="ARBA" id="ARBA00022692"/>
    </source>
</evidence>
<evidence type="ECO:0000256" key="12">
    <source>
        <dbReference type="ARBA" id="ARBA00022989"/>
    </source>
</evidence>
<dbReference type="NCBIfam" id="TIGR01517">
    <property type="entry name" value="ATPase-IIB_Ca"/>
    <property type="match status" value="1"/>
</dbReference>
<dbReference type="InterPro" id="IPR008250">
    <property type="entry name" value="ATPase_P-typ_transduc_dom_A_sf"/>
</dbReference>
<dbReference type="SFLD" id="SFLDS00003">
    <property type="entry name" value="Haloacid_Dehalogenase"/>
    <property type="match status" value="1"/>
</dbReference>
<comment type="similarity">
    <text evidence="2">Belongs to the cation transport ATPase (P-type) (TC 3.A.3) family. Type IIA subfamily.</text>
</comment>
<feature type="transmembrane region" description="Helical" evidence="14">
    <location>
        <begin position="257"/>
        <end position="277"/>
    </location>
</feature>
<feature type="transmembrane region" description="Helical" evidence="14">
    <location>
        <begin position="718"/>
        <end position="737"/>
    </location>
</feature>
<dbReference type="SUPFAM" id="SSF81665">
    <property type="entry name" value="Calcium ATPase, transmembrane domain M"/>
    <property type="match status" value="1"/>
</dbReference>
<dbReference type="EC" id="7.2.2.10" evidence="3"/>
<dbReference type="PROSITE" id="PS00154">
    <property type="entry name" value="ATPASE_E1_E2"/>
    <property type="match status" value="1"/>
</dbReference>
<feature type="domain" description="Cation-transporting P-type ATPase N-terminal" evidence="15">
    <location>
        <begin position="14"/>
        <end position="87"/>
    </location>
</feature>
<sequence length="892" mass="99369">MRRGNLKLNQNISNFHSKDIETILENLKTTLNGLSSEEAEQRLKVYGKNIIEEGKKKSIFLLFLEQFKNVMVFVLLAAAVISILLGEAADAAIIVAVLLINAVFGVAQELKAEKAIDALKKLNMPYAKVYRDGHLMQIRTDEIVVGDIIEIEAGDIVPADLRLIESVNLKIDESALTGESVPVEKEANNVLDESTPLAERTNMAFMGTIVTYGRGKGVVVATGMKTEIGKIANFVNIQSTIDTKTPLHEKLEEIGKYLTFGILAIAFIVFVTGLLYGRETFEMFLTAVSLAVAAIPEGLPAVVTIVLAIGVQKMAKRNAIIRRLSSIETLGRVEVICSDKTGTLTQNKMNVVKIYCNDNLVENFEHEDNTTKTLLHIMALCNDVKVDLINKHPHFIGDPTEIALVKFAYEKGFNKNAIEKVLKRVYEIPFDSVRKMMTTVHEIRNDEKLFVFSKGAVDVIINICKFIMVNDEILPLDENMHHKILQANKEMSSNALRVLAFAYKEIDRTQLDDKNAIEDNLIFIGLVGMIDPPRPEAYNAVEVCYQAGITPVMITGDHKDTAVAIAKELKIIDKNKDELSQVLTGSEIEKLDDQQLKEKVKEVKVYARVSPEHKLRIVKAWKSHGKIVAMTGDGVNDAPALKAADIGIGMGITGTDVTKNVSDVILADDNFATIVAAVEEGRKTYDNIRKTIQFLLSSNVGEVVTLFFATLLNWVVLYPIHILWVNLVTDTFPALALSMEKAESDVMKRKPKKTQENIFAGGVGFSILYQGFLKGLITLLVFFIGNKLYGHKTAITMTFMLLSLIQLTHAYNVRSNINSLFKMGVFSNKYLNLAFIASFLLQVVVLTVAPLRELFKLTFLNFEQWTIIILASLSIVPIVEVVKYFTRHFHKE</sequence>
<dbReference type="InterPro" id="IPR059000">
    <property type="entry name" value="ATPase_P-type_domA"/>
</dbReference>
<evidence type="ECO:0000256" key="9">
    <source>
        <dbReference type="ARBA" id="ARBA00022840"/>
    </source>
</evidence>
<comment type="subcellular location">
    <subcellularLocation>
        <location evidence="1">Cell membrane</location>
        <topology evidence="1">Multi-pass membrane protein</topology>
    </subcellularLocation>
</comment>
<evidence type="ECO:0000259" key="15">
    <source>
        <dbReference type="SMART" id="SM00831"/>
    </source>
</evidence>
<dbReference type="PRINTS" id="PR00119">
    <property type="entry name" value="CATATPASE"/>
</dbReference>
<dbReference type="SFLD" id="SFLDF00027">
    <property type="entry name" value="p-type_atpase"/>
    <property type="match status" value="1"/>
</dbReference>